<dbReference type="Proteomes" id="UP000444316">
    <property type="component" value="Unassembled WGS sequence"/>
</dbReference>
<evidence type="ECO:0000313" key="4">
    <source>
        <dbReference type="EMBL" id="MYN46006.1"/>
    </source>
</evidence>
<feature type="transmembrane region" description="Helical" evidence="2">
    <location>
        <begin position="207"/>
        <end position="230"/>
    </location>
</feature>
<dbReference type="SUPFAM" id="SSF52540">
    <property type="entry name" value="P-loop containing nucleoside triphosphate hydrolases"/>
    <property type="match status" value="2"/>
</dbReference>
<evidence type="ECO:0000256" key="2">
    <source>
        <dbReference type="SAM" id="Phobius"/>
    </source>
</evidence>
<dbReference type="EMBL" id="WWCL01000002">
    <property type="protein sequence ID" value="MYN46006.1"/>
    <property type="molecule type" value="Genomic_DNA"/>
</dbReference>
<dbReference type="InterPro" id="IPR011646">
    <property type="entry name" value="KAP_P-loop"/>
</dbReference>
<name>A0A845I3X0_9BURK</name>
<evidence type="ECO:0000259" key="3">
    <source>
        <dbReference type="Pfam" id="PF07693"/>
    </source>
</evidence>
<accession>A0A845I3X0</accession>
<keyword evidence="1" id="KW-0175">Coiled coil</keyword>
<keyword evidence="5" id="KW-1185">Reference proteome</keyword>
<gene>
    <name evidence="4" type="ORF">GTP23_13200</name>
</gene>
<feature type="transmembrane region" description="Helical" evidence="2">
    <location>
        <begin position="175"/>
        <end position="195"/>
    </location>
</feature>
<reference evidence="4" key="1">
    <citation type="submission" date="2019-12" db="EMBL/GenBank/DDBJ databases">
        <title>Novel species isolated from a subtropical stream in China.</title>
        <authorList>
            <person name="Lu H."/>
        </authorList>
    </citation>
    <scope>NUCLEOTIDE SEQUENCE [LARGE SCALE GENOMIC DNA]</scope>
    <source>
        <strain evidence="4">FT93W</strain>
    </source>
</reference>
<evidence type="ECO:0000313" key="5">
    <source>
        <dbReference type="Proteomes" id="UP000444316"/>
    </source>
</evidence>
<dbReference type="AlphaFoldDB" id="A0A845I3X0"/>
<organism evidence="4 5">
    <name type="scientific">Duganella fentianensis</name>
    <dbReference type="NCBI Taxonomy" id="2692177"/>
    <lineage>
        <taxon>Bacteria</taxon>
        <taxon>Pseudomonadati</taxon>
        <taxon>Pseudomonadota</taxon>
        <taxon>Betaproteobacteria</taxon>
        <taxon>Burkholderiales</taxon>
        <taxon>Oxalobacteraceae</taxon>
        <taxon>Telluria group</taxon>
        <taxon>Duganella</taxon>
    </lineage>
</organism>
<dbReference type="RefSeq" id="WP_161035536.1">
    <property type="nucleotide sequence ID" value="NZ_WWCL01000002.1"/>
</dbReference>
<dbReference type="Pfam" id="PF07693">
    <property type="entry name" value="KAP_NTPase"/>
    <property type="match status" value="1"/>
</dbReference>
<comment type="caution">
    <text evidence="4">The sequence shown here is derived from an EMBL/GenBank/DDBJ whole genome shotgun (WGS) entry which is preliminary data.</text>
</comment>
<dbReference type="InterPro" id="IPR027417">
    <property type="entry name" value="P-loop_NTPase"/>
</dbReference>
<evidence type="ECO:0000256" key="1">
    <source>
        <dbReference type="SAM" id="Coils"/>
    </source>
</evidence>
<protein>
    <recommendedName>
        <fullName evidence="3">KAP NTPase domain-containing protein</fullName>
    </recommendedName>
</protein>
<keyword evidence="2" id="KW-0472">Membrane</keyword>
<keyword evidence="2" id="KW-0812">Transmembrane</keyword>
<feature type="coiled-coil region" evidence="1">
    <location>
        <begin position="121"/>
        <end position="148"/>
    </location>
</feature>
<feature type="domain" description="KAP NTPase" evidence="3">
    <location>
        <begin position="21"/>
        <end position="435"/>
    </location>
</feature>
<keyword evidence="2" id="KW-1133">Transmembrane helix</keyword>
<proteinExistence type="predicted"/>
<sequence>MVAKIIEDIPTDRDSFNSHEPIANAIWSLMTTSEGGKSIGLDGAWGSGKSSIIKILEKKISEESSVTFIYKFDAWTHQGEPLRRAFVNGLFDSVLNTSELLTEHLDKLRRRVRKGKSADEVDSYKKQENKLEEKLDKLKNNLATDELIEIKERYSKKSKVVEKFNFPKIDRFGRWLIFIGLLIPVGLALVSSGLVPNQSAEMQNGKLYAGAGILFLPFVSIFLNYVRVYWNTCGSLPSERERELDKIWTVFQQKTYLREVTTTVEDHEPTTIEFQKQFKDFLSSALAYENFKIVIVLDNFDRLPAGEVEEVWAVLRSFVDNSEFSGFEWFKRFWVVIPCASSGITLNQDGAMEGAAPHIPTGFLDKVIQVSFAVPYPTISDFKSYLRDNLILAFGDEVSPETVHNIFILISQELSSQVEVTPRIIISIINNMVSTALQWPTLCLESHALFSILRRKYDLQSMGMELMTSNLGIEKYPGILGEEISSDLAVLIYNVEREKAIQKLYVPLIDQAMNDRKGFEKLREFGRKIGFLDVLASNLSKGLSQSHSDPAKLLLNINNLICSGLISEEGFTSGRKYGEQREQMVQDIYNSLNSVTLLSLQEAGVVNVILTLVNDLKRENHREAFLGLLKKTRDAYSQNNSLWFNGHVGGPKEIVFNVNVLRNSKQVEAYIGEVFLDGLSIPGPVEEWVRICDEIEQGGMSCTGLKPAPRQLDIWNYLADEKYRNWPVRPFISAYRALVHNSLEVPLRVVENFIARVKDRTQLPVEQVAFTLPFLYEVAATSEEVKKRIASIDNNVLYFYLGTLRSKFPNNPEDNDNFVIDSKDMLYSLAGNIIFLWIYLGCQRYTNNDSIIASGNTFLTELFNDEQIYPILVNNILPFVKLNGWLDWQENLKKSASKYAGSVYFVEKKFISFLMPILES</sequence>